<comment type="caution">
    <text evidence="4">The sequence shown here is derived from an EMBL/GenBank/DDBJ whole genome shotgun (WGS) entry which is preliminary data.</text>
</comment>
<dbReference type="GO" id="GO:0015079">
    <property type="term" value="F:potassium ion transmembrane transporter activity"/>
    <property type="evidence" value="ECO:0007669"/>
    <property type="project" value="InterPro"/>
</dbReference>
<comment type="similarity">
    <text evidence="1">Belongs to the HAK/KUP transporter (TC 2.A.72) family.</text>
</comment>
<feature type="domain" description="K+ potassium transporter integral membrane" evidence="3">
    <location>
        <begin position="12"/>
        <end position="163"/>
    </location>
</feature>
<name>A0A7J5BFS3_9MICO</name>
<dbReference type="Proteomes" id="UP000433493">
    <property type="component" value="Unassembled WGS sequence"/>
</dbReference>
<sequence>MTALSAEQSASGHLDQTISYGMVSTLIWSLILIVTVLYVTILLRTDNAGEGGLLALLGLIRQLPNRAARRGVWVVLAGVGAAMFLGDSIITPAISVLSAVEGLELLDANLHAWIVPITIAILLTLFILQPIGIHRVAKAFGPIMLLWFACIAGFGLLAVIKQP</sequence>
<evidence type="ECO:0000313" key="5">
    <source>
        <dbReference type="Proteomes" id="UP000433493"/>
    </source>
</evidence>
<dbReference type="AlphaFoldDB" id="A0A7J5BFS3"/>
<feature type="transmembrane region" description="Helical" evidence="2">
    <location>
        <begin position="20"/>
        <end position="43"/>
    </location>
</feature>
<keyword evidence="2" id="KW-0472">Membrane</keyword>
<organism evidence="4 5">
    <name type="scientific">Gulosibacter chungangensis</name>
    <dbReference type="NCBI Taxonomy" id="979746"/>
    <lineage>
        <taxon>Bacteria</taxon>
        <taxon>Bacillati</taxon>
        <taxon>Actinomycetota</taxon>
        <taxon>Actinomycetes</taxon>
        <taxon>Micrococcales</taxon>
        <taxon>Microbacteriaceae</taxon>
        <taxon>Gulosibacter</taxon>
    </lineage>
</organism>
<dbReference type="Pfam" id="PF02705">
    <property type="entry name" value="K_trans"/>
    <property type="match status" value="1"/>
</dbReference>
<gene>
    <name evidence="4" type="ORF">F8O05_02125</name>
</gene>
<protein>
    <recommendedName>
        <fullName evidence="3">K+ potassium transporter integral membrane domain-containing protein</fullName>
    </recommendedName>
</protein>
<evidence type="ECO:0000313" key="4">
    <source>
        <dbReference type="EMBL" id="KAB1645074.1"/>
    </source>
</evidence>
<dbReference type="GO" id="GO:0016020">
    <property type="term" value="C:membrane"/>
    <property type="evidence" value="ECO:0007669"/>
    <property type="project" value="InterPro"/>
</dbReference>
<evidence type="ECO:0000256" key="2">
    <source>
        <dbReference type="SAM" id="Phobius"/>
    </source>
</evidence>
<dbReference type="OrthoDB" id="9805577at2"/>
<dbReference type="InterPro" id="IPR003855">
    <property type="entry name" value="K+_transporter"/>
</dbReference>
<feature type="transmembrane region" description="Helical" evidence="2">
    <location>
        <begin position="110"/>
        <end position="128"/>
    </location>
</feature>
<feature type="transmembrane region" description="Helical" evidence="2">
    <location>
        <begin position="71"/>
        <end position="90"/>
    </location>
</feature>
<evidence type="ECO:0000256" key="1">
    <source>
        <dbReference type="ARBA" id="ARBA00007019"/>
    </source>
</evidence>
<dbReference type="InterPro" id="IPR053951">
    <property type="entry name" value="K_trans_N"/>
</dbReference>
<evidence type="ECO:0000259" key="3">
    <source>
        <dbReference type="Pfam" id="PF02705"/>
    </source>
</evidence>
<dbReference type="PANTHER" id="PTHR30540">
    <property type="entry name" value="OSMOTIC STRESS POTASSIUM TRANSPORTER"/>
    <property type="match status" value="1"/>
</dbReference>
<keyword evidence="2" id="KW-0812">Transmembrane</keyword>
<feature type="transmembrane region" description="Helical" evidence="2">
    <location>
        <begin position="140"/>
        <end position="160"/>
    </location>
</feature>
<dbReference type="EMBL" id="WBKB01000001">
    <property type="protein sequence ID" value="KAB1645074.1"/>
    <property type="molecule type" value="Genomic_DNA"/>
</dbReference>
<keyword evidence="5" id="KW-1185">Reference proteome</keyword>
<keyword evidence="2" id="KW-1133">Transmembrane helix</keyword>
<proteinExistence type="inferred from homology"/>
<accession>A0A7J5BFS3</accession>
<reference evidence="4 5" key="1">
    <citation type="submission" date="2019-09" db="EMBL/GenBank/DDBJ databases">
        <title>Phylogeny of genus Pseudoclavibacter and closely related genus.</title>
        <authorList>
            <person name="Li Y."/>
        </authorList>
    </citation>
    <scope>NUCLEOTIDE SEQUENCE [LARGE SCALE GENOMIC DNA]</scope>
    <source>
        <strain evidence="4 5">KCTC 13959</strain>
    </source>
</reference>
<dbReference type="PANTHER" id="PTHR30540:SF79">
    <property type="entry name" value="LOW AFFINITY POTASSIUM TRANSPORT SYSTEM PROTEIN KUP"/>
    <property type="match status" value="1"/>
</dbReference>